<proteinExistence type="predicted"/>
<evidence type="ECO:0000313" key="2">
    <source>
        <dbReference type="Proteomes" id="UP000001542"/>
    </source>
</evidence>
<dbReference type="VEuPathDB" id="TrichDB:TVAGG3_0249670"/>
<dbReference type="AlphaFoldDB" id="A2ENY2"/>
<dbReference type="InParanoid" id="A2ENY2"/>
<dbReference type="VEuPathDB" id="TrichDB:TVAG_216480"/>
<reference evidence="1" key="1">
    <citation type="submission" date="2006-10" db="EMBL/GenBank/DDBJ databases">
        <authorList>
            <person name="Amadeo P."/>
            <person name="Zhao Q."/>
            <person name="Wortman J."/>
            <person name="Fraser-Liggett C."/>
            <person name="Carlton J."/>
        </authorList>
    </citation>
    <scope>NUCLEOTIDE SEQUENCE</scope>
    <source>
        <strain evidence="1">G3</strain>
    </source>
</reference>
<protein>
    <submittedName>
        <fullName evidence="1">Uncharacterized protein</fullName>
    </submittedName>
</protein>
<organism evidence="1 2">
    <name type="scientific">Trichomonas vaginalis (strain ATCC PRA-98 / G3)</name>
    <dbReference type="NCBI Taxonomy" id="412133"/>
    <lineage>
        <taxon>Eukaryota</taxon>
        <taxon>Metamonada</taxon>
        <taxon>Parabasalia</taxon>
        <taxon>Trichomonadida</taxon>
        <taxon>Trichomonadidae</taxon>
        <taxon>Trichomonas</taxon>
    </lineage>
</organism>
<accession>A2ENY2</accession>
<dbReference type="KEGG" id="tva:4763541"/>
<dbReference type="Proteomes" id="UP000001542">
    <property type="component" value="Unassembled WGS sequence"/>
</dbReference>
<name>A2ENY2_TRIV3</name>
<dbReference type="RefSeq" id="XP_001317895.1">
    <property type="nucleotide sequence ID" value="XM_001317860.1"/>
</dbReference>
<reference evidence="1" key="2">
    <citation type="journal article" date="2007" name="Science">
        <title>Draft genome sequence of the sexually transmitted pathogen Trichomonas vaginalis.</title>
        <authorList>
            <person name="Carlton J.M."/>
            <person name="Hirt R.P."/>
            <person name="Silva J.C."/>
            <person name="Delcher A.L."/>
            <person name="Schatz M."/>
            <person name="Zhao Q."/>
            <person name="Wortman J.R."/>
            <person name="Bidwell S.L."/>
            <person name="Alsmark U.C.M."/>
            <person name="Besteiro S."/>
            <person name="Sicheritz-Ponten T."/>
            <person name="Noel C.J."/>
            <person name="Dacks J.B."/>
            <person name="Foster P.G."/>
            <person name="Simillion C."/>
            <person name="Van de Peer Y."/>
            <person name="Miranda-Saavedra D."/>
            <person name="Barton G.J."/>
            <person name="Westrop G.D."/>
            <person name="Mueller S."/>
            <person name="Dessi D."/>
            <person name="Fiori P.L."/>
            <person name="Ren Q."/>
            <person name="Paulsen I."/>
            <person name="Zhang H."/>
            <person name="Bastida-Corcuera F.D."/>
            <person name="Simoes-Barbosa A."/>
            <person name="Brown M.T."/>
            <person name="Hayes R.D."/>
            <person name="Mukherjee M."/>
            <person name="Okumura C.Y."/>
            <person name="Schneider R."/>
            <person name="Smith A.J."/>
            <person name="Vanacova S."/>
            <person name="Villalvazo M."/>
            <person name="Haas B.J."/>
            <person name="Pertea M."/>
            <person name="Feldblyum T.V."/>
            <person name="Utterback T.R."/>
            <person name="Shu C.L."/>
            <person name="Osoegawa K."/>
            <person name="de Jong P.J."/>
            <person name="Hrdy I."/>
            <person name="Horvathova L."/>
            <person name="Zubacova Z."/>
            <person name="Dolezal P."/>
            <person name="Malik S.B."/>
            <person name="Logsdon J.M. Jr."/>
            <person name="Henze K."/>
            <person name="Gupta A."/>
            <person name="Wang C.C."/>
            <person name="Dunne R.L."/>
            <person name="Upcroft J.A."/>
            <person name="Upcroft P."/>
            <person name="White O."/>
            <person name="Salzberg S.L."/>
            <person name="Tang P."/>
            <person name="Chiu C.-H."/>
            <person name="Lee Y.-S."/>
            <person name="Embley T.M."/>
            <person name="Coombs G.H."/>
            <person name="Mottram J.C."/>
            <person name="Tachezy J."/>
            <person name="Fraser-Liggett C.M."/>
            <person name="Johnson P.J."/>
        </authorList>
    </citation>
    <scope>NUCLEOTIDE SEQUENCE [LARGE SCALE GENOMIC DNA]</scope>
    <source>
        <strain evidence="1">G3</strain>
    </source>
</reference>
<sequence length="111" mass="12690">MFVNLTEIASEPLSFDPELGEKENVKILATILARNHGFWEPEEFQDYIQSGFAGIAVRFGPDRDILLFVTFVKTINCEFSTKIIEELKKSDNMLNTAISLYHLIAKYDLSK</sequence>
<gene>
    <name evidence="1" type="ORF">TVAG_216480</name>
</gene>
<dbReference type="EMBL" id="DS113443">
    <property type="protein sequence ID" value="EAY05672.1"/>
    <property type="molecule type" value="Genomic_DNA"/>
</dbReference>
<keyword evidence="2" id="KW-1185">Reference proteome</keyword>
<evidence type="ECO:0000313" key="1">
    <source>
        <dbReference type="EMBL" id="EAY05672.1"/>
    </source>
</evidence>